<dbReference type="AlphaFoldDB" id="A0A6A6H8E2"/>
<dbReference type="PANTHER" id="PTHR39596">
    <property type="match status" value="1"/>
</dbReference>
<sequence>MDHLKLPEGAKPFIVVAYDGEEKDYYEKLKGKDFFTFPQSQGWTDDDVDCRPRQTGDLMGGTVEGEEKKTRQPWEIEKFFQTWLFFGLIIEVFTLVGISITTSDFLVPFTQKTLLKPQVSHIVSTEILPEKIREWRESFRTSRNSENFDKIMQLLDYVGNVVDSHCSNSKTHRSPGQYGKVTWPVKDEITTSIIAVAAMLRKAARSIYNRPKNGERWPVTNSEILRLRIQRKWCRSDAAMIMEDFDVDGQYYIAAAESQPPEKLDTHYACTDQSCEAKIADGTYVIQHARGCVGDDYEPIPKFLGHLEPTYGKSPDTVRQAIMDIYDAQDLPFLRWDFEQHGLVTFGHKEDRYAEGADKIPPYVAISHVWANGMGNPFDNSLPYCQLEWIQKLVDDLCLNHVSKASDQKPGFWMDILCCLVGNDKKSQDYKKSSIASMRKIYAEAVAVLIIDPWLMAVPSTADMSEVCVRVYAAAWSRRLWTHQEGFLGKDVYYQFQDKPVAFGEVNKLAEEYQERLARQGYPITFPLEASSKTSFYYTGIKDFIRGISDGHFQRDQRWIVYQHLAKSLGYRATTKVSDELLCIASIIGLTVKDYTGIEESNEERLAELRMEAFLHEIGRFRQGIIFNSYRRLTIPGFRWAPLSLLGHRSSGLGDLDGSPDAAIKDFSDRTVNDKYVEVSALGGKLNTKINLTKHMTKTLGLNNKKLLEMTLGNGKTVLLPTVGLPVDYPGYTIKFLPNEHGLTVNMAERRFGLKYSPVRKVASFVKPPPMPKVPSFGKVPTLGKSRLGGFGSAHQAAAEQAAPAAEAATDTVAEIVSYEYVVHVADNDVQWDYDRNYTIILQKDLGDGSGTEFLAMVGLMSVGPGDRYWVQSLCSAVIRAWGPGDDPKIKAGIDMMDVSEAKTNWVVT</sequence>
<dbReference type="PANTHER" id="PTHR39596:SF3">
    <property type="entry name" value="HETEROKARYON INCOMPATIBILITY DOMAIN-CONTAINING PROTEIN"/>
    <property type="match status" value="1"/>
</dbReference>
<reference evidence="2" key="1">
    <citation type="journal article" date="2020" name="Stud. Mycol.">
        <title>101 Dothideomycetes genomes: a test case for predicting lifestyles and emergence of pathogens.</title>
        <authorList>
            <person name="Haridas S."/>
            <person name="Albert R."/>
            <person name="Binder M."/>
            <person name="Bloem J."/>
            <person name="Labutti K."/>
            <person name="Salamov A."/>
            <person name="Andreopoulos B."/>
            <person name="Baker S."/>
            <person name="Barry K."/>
            <person name="Bills G."/>
            <person name="Bluhm B."/>
            <person name="Cannon C."/>
            <person name="Castanera R."/>
            <person name="Culley D."/>
            <person name="Daum C."/>
            <person name="Ezra D."/>
            <person name="Gonzalez J."/>
            <person name="Henrissat B."/>
            <person name="Kuo A."/>
            <person name="Liang C."/>
            <person name="Lipzen A."/>
            <person name="Lutzoni F."/>
            <person name="Magnuson J."/>
            <person name="Mondo S."/>
            <person name="Nolan M."/>
            <person name="Ohm R."/>
            <person name="Pangilinan J."/>
            <person name="Park H.-J."/>
            <person name="Ramirez L."/>
            <person name="Alfaro M."/>
            <person name="Sun H."/>
            <person name="Tritt A."/>
            <person name="Yoshinaga Y."/>
            <person name="Zwiers L.-H."/>
            <person name="Turgeon B."/>
            <person name="Goodwin S."/>
            <person name="Spatafora J."/>
            <person name="Crous P."/>
            <person name="Grigoriev I."/>
        </authorList>
    </citation>
    <scope>NUCLEOTIDE SEQUENCE</scope>
    <source>
        <strain evidence="2">Tuck. ex Michener</strain>
    </source>
</reference>
<keyword evidence="3" id="KW-1185">Reference proteome</keyword>
<gene>
    <name evidence="2" type="ORF">EV356DRAFT_533150</name>
</gene>
<feature type="transmembrane region" description="Helical" evidence="1">
    <location>
        <begin position="83"/>
        <end position="107"/>
    </location>
</feature>
<protein>
    <recommendedName>
        <fullName evidence="4">Heterokaryon incompatibility domain-containing protein</fullName>
    </recommendedName>
</protein>
<evidence type="ECO:0000256" key="1">
    <source>
        <dbReference type="SAM" id="Phobius"/>
    </source>
</evidence>
<evidence type="ECO:0000313" key="3">
    <source>
        <dbReference type="Proteomes" id="UP000800092"/>
    </source>
</evidence>
<name>A0A6A6H8E2_VIRVR</name>
<accession>A0A6A6H8E2</accession>
<dbReference type="OrthoDB" id="2426273at2759"/>
<dbReference type="EMBL" id="ML991801">
    <property type="protein sequence ID" value="KAF2234098.1"/>
    <property type="molecule type" value="Genomic_DNA"/>
</dbReference>
<dbReference type="Proteomes" id="UP000800092">
    <property type="component" value="Unassembled WGS sequence"/>
</dbReference>
<keyword evidence="1" id="KW-0812">Transmembrane</keyword>
<evidence type="ECO:0008006" key="4">
    <source>
        <dbReference type="Google" id="ProtNLM"/>
    </source>
</evidence>
<keyword evidence="1" id="KW-1133">Transmembrane helix</keyword>
<proteinExistence type="predicted"/>
<evidence type="ECO:0000313" key="2">
    <source>
        <dbReference type="EMBL" id="KAF2234098.1"/>
    </source>
</evidence>
<keyword evidence="1" id="KW-0472">Membrane</keyword>
<organism evidence="2 3">
    <name type="scientific">Viridothelium virens</name>
    <name type="common">Speckled blister lichen</name>
    <name type="synonym">Trypethelium virens</name>
    <dbReference type="NCBI Taxonomy" id="1048519"/>
    <lineage>
        <taxon>Eukaryota</taxon>
        <taxon>Fungi</taxon>
        <taxon>Dikarya</taxon>
        <taxon>Ascomycota</taxon>
        <taxon>Pezizomycotina</taxon>
        <taxon>Dothideomycetes</taxon>
        <taxon>Dothideomycetes incertae sedis</taxon>
        <taxon>Trypetheliales</taxon>
        <taxon>Trypetheliaceae</taxon>
        <taxon>Viridothelium</taxon>
    </lineage>
</organism>